<evidence type="ECO:0000313" key="3">
    <source>
        <dbReference type="Proteomes" id="UP001301797"/>
    </source>
</evidence>
<dbReference type="InterPro" id="IPR050471">
    <property type="entry name" value="AB_hydrolase"/>
</dbReference>
<dbReference type="Gene3D" id="3.40.50.1820">
    <property type="entry name" value="alpha/beta hydrolase"/>
    <property type="match status" value="1"/>
</dbReference>
<dbReference type="PANTHER" id="PTHR43433:SF5">
    <property type="entry name" value="AB HYDROLASE-1 DOMAIN-CONTAINING PROTEIN"/>
    <property type="match status" value="1"/>
</dbReference>
<dbReference type="PROSITE" id="PS51257">
    <property type="entry name" value="PROKAR_LIPOPROTEIN"/>
    <property type="match status" value="1"/>
</dbReference>
<dbReference type="InterPro" id="IPR029058">
    <property type="entry name" value="AB_hydrolase_fold"/>
</dbReference>
<evidence type="ECO:0000313" key="2">
    <source>
        <dbReference type="EMBL" id="WOF16908.1"/>
    </source>
</evidence>
<dbReference type="PANTHER" id="PTHR43433">
    <property type="entry name" value="HYDROLASE, ALPHA/BETA FOLD FAMILY PROTEIN"/>
    <property type="match status" value="1"/>
</dbReference>
<proteinExistence type="predicted"/>
<sequence>MKATAITAITLMLAVSIIFTAGCISSSDTTEKNVVIVKTQETTLQPVSYDDSQVQYSDVNGVTIAYREFGTENKEPLLMIIGFGGVMEDWNTTFIGILSEKYHVFLYDHRGIGKSTDVEEQFTISQLSDDAADLITALGYEKMNIYGVSMGSTVSQRLLIDHPDKVRKAVLSSAAYSSNIPETEKLHGLLKDAAENPDSPKGVQKEAVANLLYEGSYDGLSGITNDVMLITGTADDITPQSVAVDIADKIDGSWLVRFKGIPHVGSSYAPEEYGQIVTTFLEMDESPA</sequence>
<reference evidence="2 3" key="1">
    <citation type="submission" date="2019-09" db="EMBL/GenBank/DDBJ databases">
        <title>The complete genome of Methanoplanus sp. FWC-SCC4.</title>
        <authorList>
            <person name="Chen S.-C."/>
            <person name="Zhou Y.-Z."/>
            <person name="Lai M.-C."/>
        </authorList>
    </citation>
    <scope>NUCLEOTIDE SEQUENCE [LARGE SCALE GENOMIC DNA]</scope>
    <source>
        <strain evidence="2 3">FWC-SCC4</strain>
    </source>
</reference>
<dbReference type="KEGG" id="mefw:F1737_09515"/>
<organism evidence="2 3">
    <name type="scientific">Methanochimaera problematica</name>
    <dbReference type="NCBI Taxonomy" id="2609417"/>
    <lineage>
        <taxon>Archaea</taxon>
        <taxon>Methanobacteriati</taxon>
        <taxon>Methanobacteriota</taxon>
        <taxon>Stenosarchaea group</taxon>
        <taxon>Methanomicrobia</taxon>
        <taxon>Methanomicrobiales</taxon>
        <taxon>Methanomicrobiaceae</taxon>
        <taxon>Methanochimaera</taxon>
    </lineage>
</organism>
<gene>
    <name evidence="2" type="ORF">F1737_09515</name>
</gene>
<dbReference type="EMBL" id="CP043875">
    <property type="protein sequence ID" value="WOF16908.1"/>
    <property type="molecule type" value="Genomic_DNA"/>
</dbReference>
<keyword evidence="2" id="KW-0378">Hydrolase</keyword>
<dbReference type="RefSeq" id="WP_317136346.1">
    <property type="nucleotide sequence ID" value="NZ_CP043875.1"/>
</dbReference>
<name>A0AA97FEP3_9EURY</name>
<dbReference type="GeneID" id="85230403"/>
<evidence type="ECO:0000259" key="1">
    <source>
        <dbReference type="Pfam" id="PF00561"/>
    </source>
</evidence>
<dbReference type="GO" id="GO:0016787">
    <property type="term" value="F:hydrolase activity"/>
    <property type="evidence" value="ECO:0007669"/>
    <property type="project" value="UniProtKB-KW"/>
</dbReference>
<dbReference type="Pfam" id="PF00561">
    <property type="entry name" value="Abhydrolase_1"/>
    <property type="match status" value="1"/>
</dbReference>
<dbReference type="SUPFAM" id="SSF53474">
    <property type="entry name" value="alpha/beta-Hydrolases"/>
    <property type="match status" value="1"/>
</dbReference>
<protein>
    <submittedName>
        <fullName evidence="2">Alpha/beta fold hydrolase</fullName>
    </submittedName>
</protein>
<keyword evidence="3" id="KW-1185">Reference proteome</keyword>
<dbReference type="InterPro" id="IPR000073">
    <property type="entry name" value="AB_hydrolase_1"/>
</dbReference>
<dbReference type="AlphaFoldDB" id="A0AA97FEP3"/>
<accession>A0AA97FEP3</accession>
<feature type="domain" description="AB hydrolase-1" evidence="1">
    <location>
        <begin position="76"/>
        <end position="177"/>
    </location>
</feature>
<dbReference type="Proteomes" id="UP001301797">
    <property type="component" value="Chromosome"/>
</dbReference>